<proteinExistence type="inferred from homology"/>
<protein>
    <submittedName>
        <fullName evidence="2">Uncharacterized protein</fullName>
    </submittedName>
</protein>
<dbReference type="AlphaFoldDB" id="A0A0J8S3M8"/>
<dbReference type="VEuPathDB" id="FungiDB:CIHG_09310"/>
<dbReference type="Proteomes" id="UP000054563">
    <property type="component" value="Unassembled WGS sequence"/>
</dbReference>
<sequence length="177" mass="19564">MVLSLPNLGPYLRLVSAARSQMLSLLEKSKYKEAPLSLLRDRWDGAVESQAPYAVAKRARGESSGVLPGRTKKWKELYGMNFRWALEEAIGAGLIEIFDTGCVGPGVRRLVLSSSSKLQPSKCFSQLHKHNRSHGSDMPFPPADAHWSILLLNALPCCYTWVTPSKPAAISNYSLLH</sequence>
<name>A0A0J8S3M8_COCIT</name>
<evidence type="ECO:0000256" key="1">
    <source>
        <dbReference type="ARBA" id="ARBA00093458"/>
    </source>
</evidence>
<evidence type="ECO:0000313" key="3">
    <source>
        <dbReference type="Proteomes" id="UP000054563"/>
    </source>
</evidence>
<organism evidence="2 3">
    <name type="scientific">Coccidioides immitis H538.4</name>
    <dbReference type="NCBI Taxonomy" id="396776"/>
    <lineage>
        <taxon>Eukaryota</taxon>
        <taxon>Fungi</taxon>
        <taxon>Dikarya</taxon>
        <taxon>Ascomycota</taxon>
        <taxon>Pezizomycotina</taxon>
        <taxon>Eurotiomycetes</taxon>
        <taxon>Eurotiomycetidae</taxon>
        <taxon>Onygenales</taxon>
        <taxon>Onygenaceae</taxon>
        <taxon>Coccidioides</taxon>
    </lineage>
</organism>
<reference evidence="3" key="1">
    <citation type="journal article" date="2010" name="Genome Res.">
        <title>Population genomic sequencing of Coccidioides fungi reveals recent hybridization and transposon control.</title>
        <authorList>
            <person name="Neafsey D.E."/>
            <person name="Barker B.M."/>
            <person name="Sharpton T.J."/>
            <person name="Stajich J.E."/>
            <person name="Park D.J."/>
            <person name="Whiston E."/>
            <person name="Hung C.-Y."/>
            <person name="McMahan C."/>
            <person name="White J."/>
            <person name="Sykes S."/>
            <person name="Heiman D."/>
            <person name="Young S."/>
            <person name="Zeng Q."/>
            <person name="Abouelleil A."/>
            <person name="Aftuck L."/>
            <person name="Bessette D."/>
            <person name="Brown A."/>
            <person name="FitzGerald M."/>
            <person name="Lui A."/>
            <person name="Macdonald J.P."/>
            <person name="Priest M."/>
            <person name="Orbach M.J."/>
            <person name="Galgiani J.N."/>
            <person name="Kirkland T.N."/>
            <person name="Cole G.T."/>
            <person name="Birren B.W."/>
            <person name="Henn M.R."/>
            <person name="Taylor J.W."/>
            <person name="Rounsley S.D."/>
        </authorList>
    </citation>
    <scope>NUCLEOTIDE SEQUENCE [LARGE SCALE GENOMIC DNA]</scope>
    <source>
        <strain evidence="3">H538.4</strain>
    </source>
</reference>
<evidence type="ECO:0000313" key="2">
    <source>
        <dbReference type="EMBL" id="KMU91441.1"/>
    </source>
</evidence>
<gene>
    <name evidence="2" type="ORF">CIHG_09310</name>
</gene>
<dbReference type="PANTHER" id="PTHR15243:SF0">
    <property type="entry name" value="SERINE_THREONINE-PROTEIN KINASE 19"/>
    <property type="match status" value="1"/>
</dbReference>
<dbReference type="PANTHER" id="PTHR15243">
    <property type="entry name" value="SERINE/THREONINE-PROTEIN KINASE 19"/>
    <property type="match status" value="1"/>
</dbReference>
<dbReference type="GO" id="GO:0046579">
    <property type="term" value="P:positive regulation of Ras protein signal transduction"/>
    <property type="evidence" value="ECO:0007669"/>
    <property type="project" value="TreeGrafter"/>
</dbReference>
<dbReference type="Pfam" id="PF10494">
    <property type="entry name" value="Stk19"/>
    <property type="match status" value="1"/>
</dbReference>
<dbReference type="InterPro" id="IPR018865">
    <property type="entry name" value="STK19-like"/>
</dbReference>
<accession>A0A0J8S3M8</accession>
<dbReference type="OrthoDB" id="3980126at2759"/>
<dbReference type="EMBL" id="DS017036">
    <property type="protein sequence ID" value="KMU91441.1"/>
    <property type="molecule type" value="Genomic_DNA"/>
</dbReference>
<comment type="similarity">
    <text evidence="1">Belongs to the STK19 family.</text>
</comment>